<organism evidence="2">
    <name type="scientific">Cacopsylla melanoneura</name>
    <dbReference type="NCBI Taxonomy" id="428564"/>
    <lineage>
        <taxon>Eukaryota</taxon>
        <taxon>Metazoa</taxon>
        <taxon>Ecdysozoa</taxon>
        <taxon>Arthropoda</taxon>
        <taxon>Hexapoda</taxon>
        <taxon>Insecta</taxon>
        <taxon>Pterygota</taxon>
        <taxon>Neoptera</taxon>
        <taxon>Paraneoptera</taxon>
        <taxon>Hemiptera</taxon>
        <taxon>Sternorrhyncha</taxon>
        <taxon>Psylloidea</taxon>
        <taxon>Psyllidae</taxon>
        <taxon>Psyllinae</taxon>
        <taxon>Cacopsylla</taxon>
    </lineage>
</organism>
<dbReference type="EMBL" id="HBUF01380709">
    <property type="protein sequence ID" value="CAG6730149.1"/>
    <property type="molecule type" value="Transcribed_RNA"/>
</dbReference>
<name>A0A8D8YKC4_9HEMI</name>
<evidence type="ECO:0000256" key="1">
    <source>
        <dbReference type="SAM" id="MobiDB-lite"/>
    </source>
</evidence>
<proteinExistence type="predicted"/>
<dbReference type="AlphaFoldDB" id="A0A8D8YKC4"/>
<protein>
    <submittedName>
        <fullName evidence="2">Uncharacterized protein</fullName>
    </submittedName>
</protein>
<accession>A0A8D8YKC4</accession>
<sequence>MSARPESDERRLQVQTRCNTVCLHLLRSDELLGSPNGIVPGSENGIVPGSENGIVPGSPNGIEPGSVNGIPVLTVSVERALDTLPGFPFSSNTEDGSRVDS</sequence>
<feature type="region of interest" description="Disordered" evidence="1">
    <location>
        <begin position="42"/>
        <end position="63"/>
    </location>
</feature>
<reference evidence="2" key="1">
    <citation type="submission" date="2021-05" db="EMBL/GenBank/DDBJ databases">
        <authorList>
            <person name="Alioto T."/>
            <person name="Alioto T."/>
            <person name="Gomez Garrido J."/>
        </authorList>
    </citation>
    <scope>NUCLEOTIDE SEQUENCE</scope>
</reference>
<evidence type="ECO:0000313" key="2">
    <source>
        <dbReference type="EMBL" id="CAG6730149.1"/>
    </source>
</evidence>